<dbReference type="Proteomes" id="UP000249065">
    <property type="component" value="Unassembled WGS sequence"/>
</dbReference>
<evidence type="ECO:0000256" key="1">
    <source>
        <dbReference type="SAM" id="Phobius"/>
    </source>
</evidence>
<accession>A0A327M421</accession>
<feature type="transmembrane region" description="Helical" evidence="1">
    <location>
        <begin position="20"/>
        <end position="42"/>
    </location>
</feature>
<organism evidence="2 3">
    <name type="scientific">Roseicella frigidaeris</name>
    <dbReference type="NCBI Taxonomy" id="2230885"/>
    <lineage>
        <taxon>Bacteria</taxon>
        <taxon>Pseudomonadati</taxon>
        <taxon>Pseudomonadota</taxon>
        <taxon>Alphaproteobacteria</taxon>
        <taxon>Acetobacterales</taxon>
        <taxon>Roseomonadaceae</taxon>
        <taxon>Roseicella</taxon>
    </lineage>
</organism>
<keyword evidence="1" id="KW-0812">Transmembrane</keyword>
<keyword evidence="1" id="KW-0472">Membrane</keyword>
<evidence type="ECO:0000313" key="2">
    <source>
        <dbReference type="EMBL" id="RAI58011.1"/>
    </source>
</evidence>
<dbReference type="RefSeq" id="WP_111470894.1">
    <property type="nucleotide sequence ID" value="NZ_QLIX01000012.1"/>
</dbReference>
<gene>
    <name evidence="2" type="ORF">DOO78_16135</name>
</gene>
<dbReference type="EMBL" id="QLIX01000012">
    <property type="protein sequence ID" value="RAI58011.1"/>
    <property type="molecule type" value="Genomic_DNA"/>
</dbReference>
<evidence type="ECO:0000313" key="3">
    <source>
        <dbReference type="Proteomes" id="UP000249065"/>
    </source>
</evidence>
<reference evidence="3" key="1">
    <citation type="submission" date="2018-06" db="EMBL/GenBank/DDBJ databases">
        <authorList>
            <person name="Khan S.A."/>
        </authorList>
    </citation>
    <scope>NUCLEOTIDE SEQUENCE [LARGE SCALE GENOMIC DNA]</scope>
    <source>
        <strain evidence="3">DB-1506</strain>
    </source>
</reference>
<comment type="caution">
    <text evidence="2">The sequence shown here is derived from an EMBL/GenBank/DDBJ whole genome shotgun (WGS) entry which is preliminary data.</text>
</comment>
<keyword evidence="1" id="KW-1133">Transmembrane helix</keyword>
<sequence length="128" mass="13729">MAPETRPTARRQTQDIRSWIVVAIGLGTFGLVAAVLGLSWLFARSLDLAGPSALPPTAFPPPALQSDPAGELRDYQAAQRARLSAYGWADRAAGQVRIPVARAMAMIAARGAAAYDPPDPPRWPELQR</sequence>
<protein>
    <submittedName>
        <fullName evidence="2">Uncharacterized protein</fullName>
    </submittedName>
</protein>
<dbReference type="AlphaFoldDB" id="A0A327M421"/>
<dbReference type="OrthoDB" id="129807at2"/>
<proteinExistence type="predicted"/>
<name>A0A327M421_9PROT</name>
<keyword evidence="3" id="KW-1185">Reference proteome</keyword>